<name>A0A9D3TIP3_MEGAT</name>
<accession>A0A9D3TIP3</accession>
<dbReference type="AlphaFoldDB" id="A0A9D3TIP3"/>
<comment type="caution">
    <text evidence="2">The sequence shown here is derived from an EMBL/GenBank/DDBJ whole genome shotgun (WGS) entry which is preliminary data.</text>
</comment>
<gene>
    <name evidence="2" type="ORF">MATL_G00035490</name>
</gene>
<feature type="region of interest" description="Disordered" evidence="1">
    <location>
        <begin position="1"/>
        <end position="58"/>
    </location>
</feature>
<protein>
    <submittedName>
        <fullName evidence="2">Uncharacterized protein</fullName>
    </submittedName>
</protein>
<evidence type="ECO:0000256" key="1">
    <source>
        <dbReference type="SAM" id="MobiDB-lite"/>
    </source>
</evidence>
<reference evidence="2" key="1">
    <citation type="submission" date="2021-01" db="EMBL/GenBank/DDBJ databases">
        <authorList>
            <person name="Zahm M."/>
            <person name="Roques C."/>
            <person name="Cabau C."/>
            <person name="Klopp C."/>
            <person name="Donnadieu C."/>
            <person name="Jouanno E."/>
            <person name="Lampietro C."/>
            <person name="Louis A."/>
            <person name="Herpin A."/>
            <person name="Echchiki A."/>
            <person name="Berthelot C."/>
            <person name="Parey E."/>
            <person name="Roest-Crollius H."/>
            <person name="Braasch I."/>
            <person name="Postlethwait J."/>
            <person name="Bobe J."/>
            <person name="Montfort J."/>
            <person name="Bouchez O."/>
            <person name="Begum T."/>
            <person name="Mejri S."/>
            <person name="Adams A."/>
            <person name="Chen W.-J."/>
            <person name="Guiguen Y."/>
        </authorList>
    </citation>
    <scope>NUCLEOTIDE SEQUENCE</scope>
    <source>
        <strain evidence="2">YG-15Mar2019-1</strain>
        <tissue evidence="2">Brain</tissue>
    </source>
</reference>
<proteinExistence type="predicted"/>
<dbReference type="EMBL" id="JAFDVH010000002">
    <property type="protein sequence ID" value="KAG7488600.1"/>
    <property type="molecule type" value="Genomic_DNA"/>
</dbReference>
<dbReference type="Proteomes" id="UP001046870">
    <property type="component" value="Chromosome 2"/>
</dbReference>
<evidence type="ECO:0000313" key="2">
    <source>
        <dbReference type="EMBL" id="KAG7488600.1"/>
    </source>
</evidence>
<evidence type="ECO:0000313" key="3">
    <source>
        <dbReference type="Proteomes" id="UP001046870"/>
    </source>
</evidence>
<organism evidence="2 3">
    <name type="scientific">Megalops atlanticus</name>
    <name type="common">Tarpon</name>
    <name type="synonym">Clupea gigantea</name>
    <dbReference type="NCBI Taxonomy" id="7932"/>
    <lineage>
        <taxon>Eukaryota</taxon>
        <taxon>Metazoa</taxon>
        <taxon>Chordata</taxon>
        <taxon>Craniata</taxon>
        <taxon>Vertebrata</taxon>
        <taxon>Euteleostomi</taxon>
        <taxon>Actinopterygii</taxon>
        <taxon>Neopterygii</taxon>
        <taxon>Teleostei</taxon>
        <taxon>Elopiformes</taxon>
        <taxon>Megalopidae</taxon>
        <taxon>Megalops</taxon>
    </lineage>
</organism>
<keyword evidence="3" id="KW-1185">Reference proteome</keyword>
<sequence>MPWGPEVPSPRQAAFPGLAAAVPQRHLRERGGRGGPGGASARPRRGTAPPLSADVKPQGMGTYASSLAIVSVELLLSSPPTVHQDG</sequence>